<feature type="compositionally biased region" description="Acidic residues" evidence="4">
    <location>
        <begin position="488"/>
        <end position="503"/>
    </location>
</feature>
<dbReference type="EMBL" id="GL876978">
    <property type="protein sequence ID" value="KLU91952.1"/>
    <property type="molecule type" value="Genomic_DNA"/>
</dbReference>
<dbReference type="PANTHER" id="PTHR14152:SF5">
    <property type="entry name" value="U4_U6.U5 TRI-SNRNP-ASSOCIATED PROTEIN 1"/>
    <property type="match status" value="1"/>
</dbReference>
<keyword evidence="3" id="KW-0539">Nucleus</keyword>
<dbReference type="OrthoDB" id="5583at2759"/>
<dbReference type="EMBL" id="ADBL01002683">
    <property type="status" value="NOT_ANNOTATED_CDS"/>
    <property type="molecule type" value="Genomic_DNA"/>
</dbReference>
<dbReference type="PANTHER" id="PTHR14152">
    <property type="entry name" value="SQUAMOUS CELL CARCINOMA ANTIGEN RECOGNISED BY CYTOTOXIC T LYMPHOCYTES"/>
    <property type="match status" value="1"/>
</dbReference>
<evidence type="ECO:0000256" key="4">
    <source>
        <dbReference type="SAM" id="MobiDB-lite"/>
    </source>
</evidence>
<feature type="compositionally biased region" description="Basic residues" evidence="4">
    <location>
        <begin position="649"/>
        <end position="658"/>
    </location>
</feature>
<feature type="compositionally biased region" description="Basic and acidic residues" evidence="4">
    <location>
        <begin position="423"/>
        <end position="435"/>
    </location>
</feature>
<feature type="region of interest" description="Disordered" evidence="4">
    <location>
        <begin position="79"/>
        <end position="111"/>
    </location>
</feature>
<feature type="compositionally biased region" description="Basic and acidic residues" evidence="4">
    <location>
        <begin position="660"/>
        <end position="685"/>
    </location>
</feature>
<dbReference type="InterPro" id="IPR005011">
    <property type="entry name" value="SNU66/SART1"/>
</dbReference>
<sequence>MRLAKLQPGCISSSAFHHSRRTGTEPILTNQRHSSARCSASTCRTFPRSLTRFTVATMDAATIEEANKIRIANGMKPLPVPGAAVPEPSEASSDEDLSSTLEKRQSQAYDNYRQLQDAEAAKRKREERVEAIKKARELEQRNRILEGKGLGDEDEGGDLDAKAWLKSQKKRQKKIEQTRKAEAEREKSAAAAAAARAHDARDLAGVRVGHDMSTLLDDGEQVLTLKDTTILENEDEGDELENIDLRAREKLTEKLDLKKKKPVYDPNDFDDTGERSILAQYDEEISGKKKKAFTLDFQGSTAELADILAEPSEKSKVGSVSLDILDNPVSDYLDVSEIKIKKPKKKKKSKSTRQRAADDDDALLSIDASATPDDSNSMQIDSEPKPFAKKRKVVDDEFVDDDDLQETLAAQRRDALKKRKRVRPEDIARQLKEEAAAAPEATAGDATRGLVIDDVSEFVGGLKKKGPVEERKPRPQAQPQSITAMDGASDDEDVEMENAEQEYEAPAPDVLEDLDTTGVDKEKTVAQGMGATLQILRERGLLKESGAGELNDRFREHQQFLREKNRRLAKIEEDAKRQRERDRASGLLDRMTTRDREEYARKQNAQRDLQTSRVMAEMFKREYTPNFEIKYTDEHGRRLDQKDAFKHMSHQFHGKTSGKGKTDKLLKKIDAEKRREAQSMLDDSKNAGMGSAQPKQRKDAGVRLA</sequence>
<evidence type="ECO:0000313" key="5">
    <source>
        <dbReference type="EMBL" id="KLU91952.1"/>
    </source>
</evidence>
<feature type="compositionally biased region" description="Low complexity" evidence="4">
    <location>
        <begin position="436"/>
        <end position="446"/>
    </location>
</feature>
<dbReference type="STRING" id="644358.A0A0C4EDU1"/>
<feature type="region of interest" description="Disordered" evidence="4">
    <location>
        <begin position="342"/>
        <end position="390"/>
    </location>
</feature>
<evidence type="ECO:0000313" key="6">
    <source>
        <dbReference type="EnsemblFungi" id="MAPG_10901T0"/>
    </source>
</evidence>
<accession>A0A0C4EDU1</accession>
<feature type="region of interest" description="Disordered" evidence="4">
    <location>
        <begin position="462"/>
        <end position="513"/>
    </location>
</feature>
<feature type="region of interest" description="Disordered" evidence="4">
    <location>
        <begin position="649"/>
        <end position="705"/>
    </location>
</feature>
<evidence type="ECO:0000256" key="2">
    <source>
        <dbReference type="ARBA" id="ARBA00006076"/>
    </source>
</evidence>
<evidence type="ECO:0000256" key="3">
    <source>
        <dbReference type="ARBA" id="ARBA00023242"/>
    </source>
</evidence>
<feature type="region of interest" description="Disordered" evidence="4">
    <location>
        <begin position="170"/>
        <end position="201"/>
    </location>
</feature>
<comment type="subcellular location">
    <subcellularLocation>
        <location evidence="1">Nucleus</location>
    </subcellularLocation>
</comment>
<dbReference type="GO" id="GO:0000481">
    <property type="term" value="P:maturation of 5S rRNA"/>
    <property type="evidence" value="ECO:0007669"/>
    <property type="project" value="TreeGrafter"/>
</dbReference>
<evidence type="ECO:0000313" key="7">
    <source>
        <dbReference type="Proteomes" id="UP000011715"/>
    </source>
</evidence>
<dbReference type="Pfam" id="PF03343">
    <property type="entry name" value="SART-1"/>
    <property type="match status" value="1"/>
</dbReference>
<dbReference type="eggNOG" id="KOG2217">
    <property type="taxonomic scope" value="Eukaryota"/>
</dbReference>
<feature type="region of interest" description="Disordered" evidence="4">
    <location>
        <begin position="412"/>
        <end position="450"/>
    </location>
</feature>
<keyword evidence="7" id="KW-1185">Reference proteome</keyword>
<dbReference type="EnsemblFungi" id="MAPG_10901T0">
    <property type="protein sequence ID" value="MAPG_10901T0"/>
    <property type="gene ID" value="MAPG_10901"/>
</dbReference>
<evidence type="ECO:0000256" key="1">
    <source>
        <dbReference type="ARBA" id="ARBA00004123"/>
    </source>
</evidence>
<reference evidence="6" key="5">
    <citation type="submission" date="2015-06" db="UniProtKB">
        <authorList>
            <consortium name="EnsemblFungi"/>
        </authorList>
    </citation>
    <scope>IDENTIFICATION</scope>
    <source>
        <strain evidence="6">ATCC 64411</strain>
    </source>
</reference>
<reference evidence="7" key="2">
    <citation type="submission" date="2010-05" db="EMBL/GenBank/DDBJ databases">
        <title>The genome sequence of Magnaporthe poae strain ATCC 64411.</title>
        <authorList>
            <person name="Ma L.-J."/>
            <person name="Dead R."/>
            <person name="Young S."/>
            <person name="Zeng Q."/>
            <person name="Koehrsen M."/>
            <person name="Alvarado L."/>
            <person name="Berlin A."/>
            <person name="Chapman S.B."/>
            <person name="Chen Z."/>
            <person name="Freedman E."/>
            <person name="Gellesch M."/>
            <person name="Goldberg J."/>
            <person name="Griggs A."/>
            <person name="Gujja S."/>
            <person name="Heilman E.R."/>
            <person name="Heiman D."/>
            <person name="Hepburn T."/>
            <person name="Howarth C."/>
            <person name="Jen D."/>
            <person name="Larson L."/>
            <person name="Mehta T."/>
            <person name="Neiman D."/>
            <person name="Pearson M."/>
            <person name="Roberts A."/>
            <person name="Saif S."/>
            <person name="Shea T."/>
            <person name="Shenoy N."/>
            <person name="Sisk P."/>
            <person name="Stolte C."/>
            <person name="Sykes S."/>
            <person name="Walk T."/>
            <person name="White J."/>
            <person name="Yandava C."/>
            <person name="Haas B."/>
            <person name="Nusbaum C."/>
            <person name="Birren B."/>
        </authorList>
    </citation>
    <scope>NUCLEOTIDE SEQUENCE [LARGE SCALE GENOMIC DNA]</scope>
    <source>
        <strain evidence="7">ATCC 64411 / 73-15</strain>
    </source>
</reference>
<dbReference type="Proteomes" id="UP000011715">
    <property type="component" value="Unassembled WGS sequence"/>
</dbReference>
<name>A0A0C4EDU1_MAGP6</name>
<feature type="compositionally biased region" description="Basic and acidic residues" evidence="4">
    <location>
        <begin position="696"/>
        <end position="705"/>
    </location>
</feature>
<gene>
    <name evidence="5" type="ORF">MAPG_10901</name>
</gene>
<evidence type="ECO:0008006" key="8">
    <source>
        <dbReference type="Google" id="ProtNLM"/>
    </source>
</evidence>
<dbReference type="OMA" id="KRRDYTG"/>
<protein>
    <recommendedName>
        <fullName evidence="8">U4/U6.U5 tri-snRNP-associated protein snu66</fullName>
    </recommendedName>
</protein>
<dbReference type="VEuPathDB" id="FungiDB:MAPG_10901"/>
<feature type="compositionally biased region" description="Basic and acidic residues" evidence="4">
    <location>
        <begin position="174"/>
        <end position="188"/>
    </location>
</feature>
<reference evidence="5" key="3">
    <citation type="submission" date="2011-03" db="EMBL/GenBank/DDBJ databases">
        <title>Annotation of Magnaporthe poae ATCC 64411.</title>
        <authorList>
            <person name="Ma L.-J."/>
            <person name="Dead R."/>
            <person name="Young S.K."/>
            <person name="Zeng Q."/>
            <person name="Gargeya S."/>
            <person name="Fitzgerald M."/>
            <person name="Haas B."/>
            <person name="Abouelleil A."/>
            <person name="Alvarado L."/>
            <person name="Arachchi H.M."/>
            <person name="Berlin A."/>
            <person name="Brown A."/>
            <person name="Chapman S.B."/>
            <person name="Chen Z."/>
            <person name="Dunbar C."/>
            <person name="Freedman E."/>
            <person name="Gearin G."/>
            <person name="Gellesch M."/>
            <person name="Goldberg J."/>
            <person name="Griggs A."/>
            <person name="Gujja S."/>
            <person name="Heiman D."/>
            <person name="Howarth C."/>
            <person name="Larson L."/>
            <person name="Lui A."/>
            <person name="MacDonald P.J.P."/>
            <person name="Mehta T."/>
            <person name="Montmayeur A."/>
            <person name="Murphy C."/>
            <person name="Neiman D."/>
            <person name="Pearson M."/>
            <person name="Priest M."/>
            <person name="Roberts A."/>
            <person name="Saif S."/>
            <person name="Shea T."/>
            <person name="Shenoy N."/>
            <person name="Sisk P."/>
            <person name="Stolte C."/>
            <person name="Sykes S."/>
            <person name="Yandava C."/>
            <person name="Wortman J."/>
            <person name="Nusbaum C."/>
            <person name="Birren B."/>
        </authorList>
    </citation>
    <scope>NUCLEOTIDE SEQUENCE</scope>
    <source>
        <strain evidence="5">ATCC 64411</strain>
    </source>
</reference>
<feature type="compositionally biased region" description="Basic residues" evidence="4">
    <location>
        <begin position="342"/>
        <end position="353"/>
    </location>
</feature>
<organism evidence="6 7">
    <name type="scientific">Magnaporthiopsis poae (strain ATCC 64411 / 73-15)</name>
    <name type="common">Kentucky bluegrass fungus</name>
    <name type="synonym">Magnaporthe poae</name>
    <dbReference type="NCBI Taxonomy" id="644358"/>
    <lineage>
        <taxon>Eukaryota</taxon>
        <taxon>Fungi</taxon>
        <taxon>Dikarya</taxon>
        <taxon>Ascomycota</taxon>
        <taxon>Pezizomycotina</taxon>
        <taxon>Sordariomycetes</taxon>
        <taxon>Sordariomycetidae</taxon>
        <taxon>Magnaporthales</taxon>
        <taxon>Magnaporthaceae</taxon>
        <taxon>Magnaporthiopsis</taxon>
    </lineage>
</organism>
<dbReference type="AlphaFoldDB" id="A0A0C4EDU1"/>
<dbReference type="GO" id="GO:0045292">
    <property type="term" value="P:mRNA cis splicing, via spliceosome"/>
    <property type="evidence" value="ECO:0007669"/>
    <property type="project" value="TreeGrafter"/>
</dbReference>
<comment type="similarity">
    <text evidence="2">Belongs to the SNU66/SART1 family.</text>
</comment>
<reference evidence="5" key="1">
    <citation type="submission" date="2010-05" db="EMBL/GenBank/DDBJ databases">
        <title>The Genome Sequence of Magnaporthe poae strain ATCC 64411.</title>
        <authorList>
            <consortium name="The Broad Institute Genome Sequencing Platform"/>
            <consortium name="Broad Institute Genome Sequencing Center for Infectious Disease"/>
            <person name="Ma L.-J."/>
            <person name="Dead R."/>
            <person name="Young S."/>
            <person name="Zeng Q."/>
            <person name="Koehrsen M."/>
            <person name="Alvarado L."/>
            <person name="Berlin A."/>
            <person name="Chapman S.B."/>
            <person name="Chen Z."/>
            <person name="Freedman E."/>
            <person name="Gellesch M."/>
            <person name="Goldberg J."/>
            <person name="Griggs A."/>
            <person name="Gujja S."/>
            <person name="Heilman E.R."/>
            <person name="Heiman D."/>
            <person name="Hepburn T."/>
            <person name="Howarth C."/>
            <person name="Jen D."/>
            <person name="Larson L."/>
            <person name="Mehta T."/>
            <person name="Neiman D."/>
            <person name="Pearson M."/>
            <person name="Roberts A."/>
            <person name="Saif S."/>
            <person name="Shea T."/>
            <person name="Shenoy N."/>
            <person name="Sisk P."/>
            <person name="Stolte C."/>
            <person name="Sykes S."/>
            <person name="Walk T."/>
            <person name="White J."/>
            <person name="Yandava C."/>
            <person name="Haas B."/>
            <person name="Nusbaum C."/>
            <person name="Birren B."/>
        </authorList>
    </citation>
    <scope>NUCLEOTIDE SEQUENCE</scope>
    <source>
        <strain evidence="5">ATCC 64411</strain>
    </source>
</reference>
<proteinExistence type="inferred from homology"/>
<dbReference type="GO" id="GO:0046540">
    <property type="term" value="C:U4/U6 x U5 tri-snRNP complex"/>
    <property type="evidence" value="ECO:0007669"/>
    <property type="project" value="TreeGrafter"/>
</dbReference>
<reference evidence="6" key="4">
    <citation type="journal article" date="2015" name="G3 (Bethesda)">
        <title>Genome sequences of three phytopathogenic species of the Magnaporthaceae family of fungi.</title>
        <authorList>
            <person name="Okagaki L.H."/>
            <person name="Nunes C.C."/>
            <person name="Sailsbery J."/>
            <person name="Clay B."/>
            <person name="Brown D."/>
            <person name="John T."/>
            <person name="Oh Y."/>
            <person name="Young N."/>
            <person name="Fitzgerald M."/>
            <person name="Haas B.J."/>
            <person name="Zeng Q."/>
            <person name="Young S."/>
            <person name="Adiconis X."/>
            <person name="Fan L."/>
            <person name="Levin J.Z."/>
            <person name="Mitchell T.K."/>
            <person name="Okubara P.A."/>
            <person name="Farman M.L."/>
            <person name="Kohn L.M."/>
            <person name="Birren B."/>
            <person name="Ma L.-J."/>
            <person name="Dean R.A."/>
        </authorList>
    </citation>
    <scope>NUCLEOTIDE SEQUENCE</scope>
    <source>
        <strain evidence="6">ATCC 64411 / 73-15</strain>
    </source>
</reference>